<accession>A0A060R660</accession>
<evidence type="ECO:0000256" key="3">
    <source>
        <dbReference type="ARBA" id="ARBA00022628"/>
    </source>
</evidence>
<dbReference type="eggNOG" id="COG1884">
    <property type="taxonomic scope" value="Bacteria"/>
</dbReference>
<dbReference type="PANTHER" id="PTHR48101">
    <property type="entry name" value="METHYLMALONYL-COA MUTASE, MITOCHONDRIAL-RELATED"/>
    <property type="match status" value="1"/>
</dbReference>
<dbReference type="SUPFAM" id="SSF52242">
    <property type="entry name" value="Cobalamin (vitamin B12)-binding domain"/>
    <property type="match status" value="1"/>
</dbReference>
<dbReference type="Pfam" id="PF01642">
    <property type="entry name" value="MM_CoA_mutase"/>
    <property type="match status" value="1"/>
</dbReference>
<gene>
    <name evidence="7" type="ORF">BN938_0256</name>
</gene>
<dbReference type="EMBL" id="HG934468">
    <property type="protein sequence ID" value="CDN30362.1"/>
    <property type="molecule type" value="Genomic_DNA"/>
</dbReference>
<reference evidence="7 8" key="1">
    <citation type="journal article" date="2015" name="Genome Announc.">
        <title>Complete Genome Sequence of the Novel Leech Symbiont Mucinivorans hirudinis M3T.</title>
        <authorList>
            <person name="Nelson M.C."/>
            <person name="Bomar L."/>
            <person name="Graf J."/>
        </authorList>
    </citation>
    <scope>NUCLEOTIDE SEQUENCE [LARGE SCALE GENOMIC DNA]</scope>
    <source>
        <strain evidence="8">M3</strain>
    </source>
</reference>
<dbReference type="InterPro" id="IPR016176">
    <property type="entry name" value="Cbl-dep_enz_cat"/>
</dbReference>
<dbReference type="GO" id="GO:0046872">
    <property type="term" value="F:metal ion binding"/>
    <property type="evidence" value="ECO:0007669"/>
    <property type="project" value="InterPro"/>
</dbReference>
<evidence type="ECO:0000256" key="5">
    <source>
        <dbReference type="ARBA" id="ARBA00023285"/>
    </source>
</evidence>
<dbReference type="AlphaFoldDB" id="A0A060R660"/>
<comment type="cofactor">
    <cofactor evidence="1">
        <name>adenosylcob(III)alamin</name>
        <dbReference type="ChEBI" id="CHEBI:18408"/>
    </cofactor>
</comment>
<dbReference type="PANTHER" id="PTHR48101:SF1">
    <property type="entry name" value="METHYLMALONYL-COA MUTASE, LARGE SUBUNIT"/>
    <property type="match status" value="1"/>
</dbReference>
<dbReference type="STRING" id="1433126.BN938_0256"/>
<dbReference type="CDD" id="cd03677">
    <property type="entry name" value="MM_CoA_mutase_beta"/>
    <property type="match status" value="1"/>
</dbReference>
<dbReference type="SUPFAM" id="SSF51703">
    <property type="entry name" value="Cobalamin (vitamin B12)-dependent enzymes"/>
    <property type="match status" value="1"/>
</dbReference>
<dbReference type="GO" id="GO:0004494">
    <property type="term" value="F:methylmalonyl-CoA mutase activity"/>
    <property type="evidence" value="ECO:0007669"/>
    <property type="project" value="UniProtKB-EC"/>
</dbReference>
<keyword evidence="3" id="KW-0846">Cobalamin</keyword>
<keyword evidence="8" id="KW-1185">Reference proteome</keyword>
<evidence type="ECO:0000256" key="4">
    <source>
        <dbReference type="ARBA" id="ARBA00023235"/>
    </source>
</evidence>
<sequence>MAEKKQLMAEFPPVSTQKWKEVITADLKGADYEKKLVWKTLEGFAVEPFYRAEDLAGLKHIGGKAGEFPYVNGAKMRNDWFVRQTIKVDCPKEANKQALDVLMRGVDSIGFVVGDKEFSKADLDVLLNGIELKAVEVAFSGCGVKNVATLFIENYAAEGVRATFDIDPLKKATKKGGYCKGCGESCNCFNKLVELIKAKGESKIRIVGVGGVLFNAAGANAVQELAFSLAMGHEYLAALIGMGLSVDQAACSMKFTMAISSNYFMEIAKFRAARMLWANIVKQYNPQTSCASKMRVHTVTSEWNMTVYDPYVNMLRGTTEAMSAAIAGVDSIEVLPFDHCFESPTEFSTRIARNAQLLLKEESHLDQVVDPSAGSYYIETLTAKIAEAAWELFKKVEDKGGYCASLQEGFIQDIIKATSDARDKSIATRRETLLGTNQYPNFNEVADKAVTAQDVTRCTGQGTCGCGGTETAFKPLRTYRGAMEFEALRFKTDKAAKEPKAFMLTCGALAFARARAQFSCNFFACAGIRVQDNTYFNSVAQGAAAALEAKAEIVVVCAADDDYATLAVEAYNLLKGKAIVVVAGAPACRAELEAAGIKHFISVKDNVLETLKAYQTELGI</sequence>
<evidence type="ECO:0000259" key="6">
    <source>
        <dbReference type="Pfam" id="PF01642"/>
    </source>
</evidence>
<dbReference type="OrthoDB" id="9762378at2"/>
<name>A0A060R660_9BACT</name>
<organism evidence="7 8">
    <name type="scientific">Mucinivorans hirudinis</name>
    <dbReference type="NCBI Taxonomy" id="1433126"/>
    <lineage>
        <taxon>Bacteria</taxon>
        <taxon>Pseudomonadati</taxon>
        <taxon>Bacteroidota</taxon>
        <taxon>Bacteroidia</taxon>
        <taxon>Bacteroidales</taxon>
        <taxon>Rikenellaceae</taxon>
        <taxon>Mucinivorans</taxon>
    </lineage>
</organism>
<keyword evidence="4 7" id="KW-0413">Isomerase</keyword>
<dbReference type="InterPro" id="IPR036724">
    <property type="entry name" value="Cobalamin-bd_sf"/>
</dbReference>
<dbReference type="PATRIC" id="fig|1433126.3.peg.254"/>
<dbReference type="Proteomes" id="UP000027616">
    <property type="component" value="Chromosome I"/>
</dbReference>
<dbReference type="GO" id="GO:0031419">
    <property type="term" value="F:cobalamin binding"/>
    <property type="evidence" value="ECO:0007669"/>
    <property type="project" value="UniProtKB-KW"/>
</dbReference>
<evidence type="ECO:0000313" key="8">
    <source>
        <dbReference type="Proteomes" id="UP000027616"/>
    </source>
</evidence>
<dbReference type="Gene3D" id="3.20.20.240">
    <property type="entry name" value="Methylmalonyl-CoA mutase"/>
    <property type="match status" value="1"/>
</dbReference>
<dbReference type="HOGENOM" id="CLU_009523_6_0_10"/>
<dbReference type="Gene3D" id="3.40.50.280">
    <property type="entry name" value="Cobalamin-binding domain"/>
    <property type="match status" value="1"/>
</dbReference>
<evidence type="ECO:0000256" key="1">
    <source>
        <dbReference type="ARBA" id="ARBA00001922"/>
    </source>
</evidence>
<evidence type="ECO:0000256" key="2">
    <source>
        <dbReference type="ARBA" id="ARBA00008465"/>
    </source>
</evidence>
<evidence type="ECO:0000313" key="7">
    <source>
        <dbReference type="EMBL" id="CDN30362.1"/>
    </source>
</evidence>
<keyword evidence="5" id="KW-0170">Cobalt</keyword>
<dbReference type="EC" id="5.4.99.2" evidence="7"/>
<comment type="similarity">
    <text evidence="2">Belongs to the methylmalonyl-CoA mutase family.</text>
</comment>
<protein>
    <submittedName>
        <fullName evidence="7">Methylmalonyl-CoA mutase</fullName>
        <ecNumber evidence="7">5.4.99.2</ecNumber>
    </submittedName>
</protein>
<proteinExistence type="inferred from homology"/>
<dbReference type="InterPro" id="IPR006099">
    <property type="entry name" value="MeMalonylCoA_mutase_a/b_cat"/>
</dbReference>
<dbReference type="KEGG" id="rbc:BN938_0256"/>
<feature type="domain" description="Methylmalonyl-CoA mutase alpha/beta chain catalytic" evidence="6">
    <location>
        <begin position="120"/>
        <end position="448"/>
    </location>
</feature>